<dbReference type="EMBL" id="CP010992">
    <property type="protein sequence ID" value="AMO19811.1"/>
    <property type="molecule type" value="Genomic_DNA"/>
</dbReference>
<gene>
    <name evidence="1" type="ORF">UN65_05105</name>
</gene>
<dbReference type="GeneID" id="56894289"/>
<dbReference type="RefSeq" id="WP_060381396.1">
    <property type="nucleotide sequence ID" value="NZ_CP010992.1"/>
</dbReference>
<reference evidence="1 2" key="2">
    <citation type="submission" date="2019-05" db="EMBL/GenBank/DDBJ databases">
        <authorList>
            <person name="Ravantti J.J."/>
        </authorList>
    </citation>
    <scope>NUCLEOTIDE SEQUENCE [LARGE SCALE GENOMIC DNA]</scope>
    <source>
        <strain evidence="1 2">B185</strain>
    </source>
</reference>
<dbReference type="KEGG" id="fcv:AWN65_00685"/>
<dbReference type="Proteomes" id="UP000304840">
    <property type="component" value="Chromosome"/>
</dbReference>
<accession>A0AAI8CGM3</accession>
<reference evidence="2" key="1">
    <citation type="submission" date="2016-03" db="EMBL/GenBank/DDBJ databases">
        <title>Flavobacterium columnare strain B185, complete genome.</title>
        <authorList>
            <person name="Sundberg L.-R."/>
            <person name="Papponen P."/>
            <person name="Laanto E."/>
        </authorList>
    </citation>
    <scope>NUCLEOTIDE SEQUENCE [LARGE SCALE GENOMIC DNA]</scope>
    <source>
        <strain evidence="2">B185</strain>
    </source>
</reference>
<proteinExistence type="predicted"/>
<evidence type="ECO:0008006" key="3">
    <source>
        <dbReference type="Google" id="ProtNLM"/>
    </source>
</evidence>
<sequence>MRSIILITSIFIFISCRSQIKSNTEINNMKKFDVNQYIDLPTDDITGMQIQKNGDMIQYFPNNNGYILKIKKQNKPSTQTFVYNDKLNLVAEGNDFYNFPINSIKEYDETGKLIKETNLDLPYKFSIEDLEKKMKTQYDVDIYDVKQIHSMNRYEEKKHLNIPLYEIWTNHKTNTLKFTCYIINGTTGETVYVGERFIEGKQGSLLDQYLNSKKN</sequence>
<evidence type="ECO:0000313" key="1">
    <source>
        <dbReference type="EMBL" id="AMO19811.1"/>
    </source>
</evidence>
<dbReference type="AlphaFoldDB" id="A0AAI8CGM3"/>
<evidence type="ECO:0000313" key="2">
    <source>
        <dbReference type="Proteomes" id="UP000304840"/>
    </source>
</evidence>
<organism evidence="1 2">
    <name type="scientific">Flavobacterium columnare</name>
    <dbReference type="NCBI Taxonomy" id="996"/>
    <lineage>
        <taxon>Bacteria</taxon>
        <taxon>Pseudomonadati</taxon>
        <taxon>Bacteroidota</taxon>
        <taxon>Flavobacteriia</taxon>
        <taxon>Flavobacteriales</taxon>
        <taxon>Flavobacteriaceae</taxon>
        <taxon>Flavobacterium</taxon>
    </lineage>
</organism>
<name>A0AAI8CGM3_9FLAO</name>
<dbReference type="PROSITE" id="PS51257">
    <property type="entry name" value="PROKAR_LIPOPROTEIN"/>
    <property type="match status" value="1"/>
</dbReference>
<protein>
    <recommendedName>
        <fullName evidence="3">Lipoprotein</fullName>
    </recommendedName>
</protein>